<keyword evidence="11" id="KW-0067">ATP-binding</keyword>
<evidence type="ECO:0000256" key="13">
    <source>
        <dbReference type="ARBA" id="ARBA00022967"/>
    </source>
</evidence>
<evidence type="ECO:0000313" key="21">
    <source>
        <dbReference type="Proteomes" id="UP000518878"/>
    </source>
</evidence>
<evidence type="ECO:0000256" key="8">
    <source>
        <dbReference type="ARBA" id="ARBA00022553"/>
    </source>
</evidence>
<feature type="transmembrane region" description="Helical" evidence="18">
    <location>
        <begin position="790"/>
        <end position="810"/>
    </location>
</feature>
<evidence type="ECO:0000256" key="17">
    <source>
        <dbReference type="ARBA" id="ARBA00047295"/>
    </source>
</evidence>
<organism evidence="20 21">
    <name type="scientific">Luteibacter yeojuensis</name>
    <dbReference type="NCBI Taxonomy" id="345309"/>
    <lineage>
        <taxon>Bacteria</taxon>
        <taxon>Pseudomonadati</taxon>
        <taxon>Pseudomonadota</taxon>
        <taxon>Gammaproteobacteria</taxon>
        <taxon>Lysobacterales</taxon>
        <taxon>Rhodanobacteraceae</taxon>
        <taxon>Luteibacter</taxon>
    </lineage>
</organism>
<dbReference type="SUPFAM" id="SSF56784">
    <property type="entry name" value="HAD-like"/>
    <property type="match status" value="1"/>
</dbReference>
<evidence type="ECO:0000256" key="18">
    <source>
        <dbReference type="SAM" id="Phobius"/>
    </source>
</evidence>
<dbReference type="PRINTS" id="PR01836">
    <property type="entry name" value="MGATPASE"/>
</dbReference>
<reference evidence="20 21" key="1">
    <citation type="journal article" date="2006" name="Int. J. Syst. Evol. Microbiol.">
        <title>Dyella yeojuensis sp. nov., isolated from greenhouse soil in Korea.</title>
        <authorList>
            <person name="Kim B.Y."/>
            <person name="Weon H.Y."/>
            <person name="Lee K.H."/>
            <person name="Seok S.J."/>
            <person name="Kwon S.W."/>
            <person name="Go S.J."/>
            <person name="Stackebrandt E."/>
        </authorList>
    </citation>
    <scope>NUCLEOTIDE SEQUENCE [LARGE SCALE GENOMIC DNA]</scope>
    <source>
        <strain evidence="20 21">DSM 17673</strain>
    </source>
</reference>
<keyword evidence="14 18" id="KW-1133">Transmembrane helix</keyword>
<dbReference type="InterPro" id="IPR036412">
    <property type="entry name" value="HAD-like_sf"/>
</dbReference>
<dbReference type="Pfam" id="PF00689">
    <property type="entry name" value="Cation_ATPase_C"/>
    <property type="match status" value="1"/>
</dbReference>
<feature type="transmembrane region" description="Helical" evidence="18">
    <location>
        <begin position="271"/>
        <end position="295"/>
    </location>
</feature>
<dbReference type="InterPro" id="IPR008250">
    <property type="entry name" value="ATPase_P-typ_transduc_dom_A_sf"/>
</dbReference>
<evidence type="ECO:0000256" key="11">
    <source>
        <dbReference type="ARBA" id="ARBA00022840"/>
    </source>
</evidence>
<evidence type="ECO:0000256" key="16">
    <source>
        <dbReference type="ARBA" id="ARBA00029806"/>
    </source>
</evidence>
<keyword evidence="10" id="KW-0547">Nucleotide-binding</keyword>
<dbReference type="InterPro" id="IPR004014">
    <property type="entry name" value="ATPase_P-typ_cation-transptr_N"/>
</dbReference>
<comment type="caution">
    <text evidence="20">The sequence shown here is derived from an EMBL/GenBank/DDBJ whole genome shotgun (WGS) entry which is preliminary data.</text>
</comment>
<dbReference type="PROSITE" id="PS00154">
    <property type="entry name" value="ATPASE_E1_E2"/>
    <property type="match status" value="1"/>
</dbReference>
<keyword evidence="6" id="KW-1003">Cell membrane</keyword>
<dbReference type="PANTHER" id="PTHR42861">
    <property type="entry name" value="CALCIUM-TRANSPORTING ATPASE"/>
    <property type="match status" value="1"/>
</dbReference>
<evidence type="ECO:0000256" key="12">
    <source>
        <dbReference type="ARBA" id="ARBA00022842"/>
    </source>
</evidence>
<evidence type="ECO:0000256" key="2">
    <source>
        <dbReference type="ARBA" id="ARBA00004429"/>
    </source>
</evidence>
<dbReference type="Gene3D" id="3.40.50.1000">
    <property type="entry name" value="HAD superfamily/HAD-like"/>
    <property type="match status" value="1"/>
</dbReference>
<dbReference type="GO" id="GO:0015444">
    <property type="term" value="F:P-type magnesium transporter activity"/>
    <property type="evidence" value="ECO:0007669"/>
    <property type="project" value="UniProtKB-EC"/>
</dbReference>
<feature type="transmembrane region" description="Helical" evidence="18">
    <location>
        <begin position="59"/>
        <end position="77"/>
    </location>
</feature>
<dbReference type="GO" id="GO:0016887">
    <property type="term" value="F:ATP hydrolysis activity"/>
    <property type="evidence" value="ECO:0007669"/>
    <property type="project" value="InterPro"/>
</dbReference>
<keyword evidence="21" id="KW-1185">Reference proteome</keyword>
<evidence type="ECO:0000256" key="1">
    <source>
        <dbReference type="ARBA" id="ARBA00003954"/>
    </source>
</evidence>
<dbReference type="RefSeq" id="WP_166698041.1">
    <property type="nucleotide sequence ID" value="NZ_JAAQTL010000001.1"/>
</dbReference>
<evidence type="ECO:0000256" key="15">
    <source>
        <dbReference type="ARBA" id="ARBA00023136"/>
    </source>
</evidence>
<evidence type="ECO:0000313" key="20">
    <source>
        <dbReference type="EMBL" id="NID14323.1"/>
    </source>
</evidence>
<evidence type="ECO:0000259" key="19">
    <source>
        <dbReference type="SMART" id="SM00831"/>
    </source>
</evidence>
<dbReference type="InterPro" id="IPR023214">
    <property type="entry name" value="HAD_sf"/>
</dbReference>
<dbReference type="InterPro" id="IPR059000">
    <property type="entry name" value="ATPase_P-type_domA"/>
</dbReference>
<dbReference type="GO" id="GO:0005524">
    <property type="term" value="F:ATP binding"/>
    <property type="evidence" value="ECO:0007669"/>
    <property type="project" value="UniProtKB-KW"/>
</dbReference>
<dbReference type="GO" id="GO:0005886">
    <property type="term" value="C:plasma membrane"/>
    <property type="evidence" value="ECO:0007669"/>
    <property type="project" value="UniProtKB-SubCell"/>
</dbReference>
<evidence type="ECO:0000256" key="5">
    <source>
        <dbReference type="ARBA" id="ARBA00013555"/>
    </source>
</evidence>
<dbReference type="SFLD" id="SFLDF00027">
    <property type="entry name" value="p-type_atpase"/>
    <property type="match status" value="1"/>
</dbReference>
<dbReference type="Pfam" id="PF00122">
    <property type="entry name" value="E1-E2_ATPase"/>
    <property type="match status" value="1"/>
</dbReference>
<dbReference type="InterPro" id="IPR023299">
    <property type="entry name" value="ATPase_P-typ_cyto_dom_N"/>
</dbReference>
<comment type="catalytic activity">
    <reaction evidence="17">
        <text>Mg(2+)(out) + ATP + H2O = Mg(2+)(in) + ADP + phosphate + H(+)</text>
        <dbReference type="Rhea" id="RHEA:10260"/>
        <dbReference type="ChEBI" id="CHEBI:15377"/>
        <dbReference type="ChEBI" id="CHEBI:15378"/>
        <dbReference type="ChEBI" id="CHEBI:18420"/>
        <dbReference type="ChEBI" id="CHEBI:30616"/>
        <dbReference type="ChEBI" id="CHEBI:43474"/>
        <dbReference type="ChEBI" id="CHEBI:456216"/>
        <dbReference type="EC" id="7.2.2.14"/>
    </reaction>
</comment>
<evidence type="ECO:0000256" key="14">
    <source>
        <dbReference type="ARBA" id="ARBA00022989"/>
    </source>
</evidence>
<dbReference type="InterPro" id="IPR001757">
    <property type="entry name" value="P_typ_ATPase"/>
</dbReference>
<dbReference type="EC" id="7.2.2.14" evidence="4"/>
<dbReference type="Gene3D" id="3.40.1110.10">
    <property type="entry name" value="Calcium-transporting ATPase, cytoplasmic domain N"/>
    <property type="match status" value="1"/>
</dbReference>
<keyword evidence="13" id="KW-1278">Translocase</keyword>
<dbReference type="Gene3D" id="2.70.150.10">
    <property type="entry name" value="Calcium-transporting ATPase, cytoplasmic transduction domain A"/>
    <property type="match status" value="1"/>
</dbReference>
<evidence type="ECO:0000256" key="6">
    <source>
        <dbReference type="ARBA" id="ARBA00022475"/>
    </source>
</evidence>
<keyword evidence="8" id="KW-0597">Phosphoprotein</keyword>
<dbReference type="SFLD" id="SFLDG00002">
    <property type="entry name" value="C1.7:_P-type_atpase_like"/>
    <property type="match status" value="1"/>
</dbReference>
<dbReference type="SUPFAM" id="SSF81653">
    <property type="entry name" value="Calcium ATPase, transduction domain A"/>
    <property type="match status" value="1"/>
</dbReference>
<dbReference type="Pfam" id="PF13246">
    <property type="entry name" value="Cation_ATPase"/>
    <property type="match status" value="1"/>
</dbReference>
<gene>
    <name evidence="20" type="primary">mgtA</name>
    <name evidence="20" type="ORF">HBF32_02450</name>
</gene>
<feature type="transmembrane region" description="Helical" evidence="18">
    <location>
        <begin position="721"/>
        <end position="742"/>
    </location>
</feature>
<dbReference type="SMART" id="SM00831">
    <property type="entry name" value="Cation_ATPase_N"/>
    <property type="match status" value="1"/>
</dbReference>
<dbReference type="Pfam" id="PF00690">
    <property type="entry name" value="Cation_ATPase_N"/>
    <property type="match status" value="1"/>
</dbReference>
<dbReference type="InterPro" id="IPR006068">
    <property type="entry name" value="ATPase_P-typ_cation-transptr_C"/>
</dbReference>
<evidence type="ECO:0000256" key="7">
    <source>
        <dbReference type="ARBA" id="ARBA00022519"/>
    </source>
</evidence>
<dbReference type="NCBIfam" id="TIGR01524">
    <property type="entry name" value="ATPase-IIIB_Mg"/>
    <property type="match status" value="1"/>
</dbReference>
<feature type="transmembrane region" description="Helical" evidence="18">
    <location>
        <begin position="748"/>
        <end position="769"/>
    </location>
</feature>
<dbReference type="AlphaFoldDB" id="A0A7X5QRY8"/>
<dbReference type="InterPro" id="IPR023298">
    <property type="entry name" value="ATPase_P-typ_TM_dom_sf"/>
</dbReference>
<keyword evidence="7" id="KW-0997">Cell inner membrane</keyword>
<feature type="transmembrane region" description="Helical" evidence="18">
    <location>
        <begin position="816"/>
        <end position="834"/>
    </location>
</feature>
<dbReference type="Proteomes" id="UP000518878">
    <property type="component" value="Unassembled WGS sequence"/>
</dbReference>
<protein>
    <recommendedName>
        <fullName evidence="5">Magnesium-transporting ATPase, P-type 1</fullName>
        <ecNumber evidence="4">7.2.2.14</ecNumber>
    </recommendedName>
    <alternativeName>
        <fullName evidence="16">Mg(2+) transport ATPase, P-type 1</fullName>
    </alternativeName>
</protein>
<dbReference type="SUPFAM" id="SSF81665">
    <property type="entry name" value="Calcium ATPase, transmembrane domain M"/>
    <property type="match status" value="1"/>
</dbReference>
<comment type="similarity">
    <text evidence="3">Belongs to the cation transport ATPase (P-type) (TC 3.A.3) family. Type IIIB subfamily.</text>
</comment>
<dbReference type="EMBL" id="JAAQTL010000001">
    <property type="protein sequence ID" value="NID14323.1"/>
    <property type="molecule type" value="Genomic_DNA"/>
</dbReference>
<comment type="subcellular location">
    <subcellularLocation>
        <location evidence="2">Cell inner membrane</location>
        <topology evidence="2">Multi-pass membrane protein</topology>
    </subcellularLocation>
</comment>
<evidence type="ECO:0000256" key="4">
    <source>
        <dbReference type="ARBA" id="ARBA00012786"/>
    </source>
</evidence>
<dbReference type="Gene3D" id="1.20.1110.10">
    <property type="entry name" value="Calcium-transporting ATPase, transmembrane domain"/>
    <property type="match status" value="1"/>
</dbReference>
<feature type="transmembrane region" description="Helical" evidence="18">
    <location>
        <begin position="245"/>
        <end position="265"/>
    </location>
</feature>
<feature type="domain" description="Cation-transporting P-type ATPase N-terminal" evidence="19">
    <location>
        <begin position="6"/>
        <end position="79"/>
    </location>
</feature>
<dbReference type="InterPro" id="IPR018303">
    <property type="entry name" value="ATPase_P-typ_P_site"/>
</dbReference>
<dbReference type="InterPro" id="IPR044492">
    <property type="entry name" value="P_typ_ATPase_HD_dom"/>
</dbReference>
<dbReference type="NCBIfam" id="TIGR01494">
    <property type="entry name" value="ATPase_P-type"/>
    <property type="match status" value="2"/>
</dbReference>
<evidence type="ECO:0000256" key="9">
    <source>
        <dbReference type="ARBA" id="ARBA00022692"/>
    </source>
</evidence>
<accession>A0A7X5QRY8</accession>
<proteinExistence type="inferred from homology"/>
<comment type="function">
    <text evidence="1">Mediates magnesium influx to the cytosol.</text>
</comment>
<evidence type="ECO:0000256" key="10">
    <source>
        <dbReference type="ARBA" id="ARBA00022741"/>
    </source>
</evidence>
<feature type="transmembrane region" description="Helical" evidence="18">
    <location>
        <begin position="83"/>
        <end position="104"/>
    </location>
</feature>
<evidence type="ECO:0000256" key="3">
    <source>
        <dbReference type="ARBA" id="ARBA00008746"/>
    </source>
</evidence>
<keyword evidence="9 18" id="KW-0812">Transmembrane</keyword>
<keyword evidence="12" id="KW-0460">Magnesium</keyword>
<dbReference type="InterPro" id="IPR006415">
    <property type="entry name" value="P-type_ATPase_IIIB"/>
</dbReference>
<dbReference type="SFLD" id="SFLDS00003">
    <property type="entry name" value="Haloacid_Dehalogenase"/>
    <property type="match status" value="1"/>
</dbReference>
<name>A0A7X5QRY8_9GAMM</name>
<sequence length="845" mass="91838">MSHVERYWARPAAEVLAALDSRVDGLTASSATQRLKQFGHNALTGPAARPWLSLLLSRFSSPLVIILVVAALVSLLVREWVEAWIVLGIVLLTAVLSFIQEYRASVAIEALRRRVTVTANVIRDGALQAIRAEQVVPGDIIELSAGALVPVDALVLDARSCYVNQAMLTGETLPVEKRPGTCAVESGLAARDNCVFMGTSVRSGWARVVAVDTGRATVFGAIARRLVLRPPETEFERGLRRFGGLLIRLMLIVVVAVLAIHIVMHRPTIDTLLFAAALAVGLSPELLPAILTITLSYGARAMAREGVIVKRLNAIENLGSMDVLCTDKTGTLTRGVIELDAAVDADGQPAAEVLRLAVLNARLQTGIRNALDDAVVARGERDGLPRDAGSKIDEIPYDFQRRRLTVIVNTPSPVQAMLVTKGAVENVFDACASARIDRREVALDEGVRTALMKRFVDWSAQGYRVLAVASKSVPVRERYDPGDEAGMTLIGFLLFFDPPEPQVCGTLTALGILGVEVKIVTGDNRFVARHVAEAIGMPVKGILTGGDLRELGDEALWHRAMSTTLFAEIEPNQKERIITALQKTGHVVGYLGDGINDAPALHAADVGISVDSAVDVAKDAADFVLLEHDLDVIRRGIDEGRHTFANTIKYIFITTSANFGNMVSMALASLYLPFLPLLAKQILLNNLLSDIPAMGIAGDNVDREWKLTPHRWDIRLIRRSMLTFGLISTAFDLVTFVVLLTMAGGDPVIFRTGWFLESLLTELWILLVIRTYRPFYRSRPGGFLRWSTAAMMPLAIALPFLPGAGLFGFVPLPAPVLAAILGITALYVVVSEASKRMFYRPRLRS</sequence>
<keyword evidence="15 18" id="KW-0472">Membrane</keyword>